<protein>
    <submittedName>
        <fullName evidence="1">Uncharacterized protein</fullName>
    </submittedName>
</protein>
<reference evidence="1 2" key="1">
    <citation type="submission" date="2020-06" db="EMBL/GenBank/DDBJ databases">
        <title>Transcriptomic and genomic resources for Thalictrum thalictroides and T. hernandezii: Facilitating candidate gene discovery in an emerging model plant lineage.</title>
        <authorList>
            <person name="Arias T."/>
            <person name="Riano-Pachon D.M."/>
            <person name="Di Stilio V.S."/>
        </authorList>
    </citation>
    <scope>NUCLEOTIDE SEQUENCE [LARGE SCALE GENOMIC DNA]</scope>
    <source>
        <strain evidence="2">cv. WT478/WT964</strain>
        <tissue evidence="1">Leaves</tissue>
    </source>
</reference>
<feature type="non-terminal residue" evidence="1">
    <location>
        <position position="59"/>
    </location>
</feature>
<dbReference type="AlphaFoldDB" id="A0A7J6W6D9"/>
<proteinExistence type="predicted"/>
<accession>A0A7J6W6D9</accession>
<comment type="caution">
    <text evidence="1">The sequence shown here is derived from an EMBL/GenBank/DDBJ whole genome shotgun (WGS) entry which is preliminary data.</text>
</comment>
<gene>
    <name evidence="1" type="ORF">FRX31_017810</name>
</gene>
<keyword evidence="2" id="KW-1185">Reference proteome</keyword>
<sequence>VQVDPSGIHVYPKSLKNFIHNCYGLLFYSTPYSLPSSTLLLLLSPIEQPNRLSNKVLKL</sequence>
<evidence type="ECO:0000313" key="2">
    <source>
        <dbReference type="Proteomes" id="UP000554482"/>
    </source>
</evidence>
<name>A0A7J6W6D9_THATH</name>
<organism evidence="1 2">
    <name type="scientific">Thalictrum thalictroides</name>
    <name type="common">Rue-anemone</name>
    <name type="synonym">Anemone thalictroides</name>
    <dbReference type="NCBI Taxonomy" id="46969"/>
    <lineage>
        <taxon>Eukaryota</taxon>
        <taxon>Viridiplantae</taxon>
        <taxon>Streptophyta</taxon>
        <taxon>Embryophyta</taxon>
        <taxon>Tracheophyta</taxon>
        <taxon>Spermatophyta</taxon>
        <taxon>Magnoliopsida</taxon>
        <taxon>Ranunculales</taxon>
        <taxon>Ranunculaceae</taxon>
        <taxon>Thalictroideae</taxon>
        <taxon>Thalictrum</taxon>
    </lineage>
</organism>
<dbReference type="Proteomes" id="UP000554482">
    <property type="component" value="Unassembled WGS sequence"/>
</dbReference>
<evidence type="ECO:0000313" key="1">
    <source>
        <dbReference type="EMBL" id="KAF5192603.1"/>
    </source>
</evidence>
<dbReference type="EMBL" id="JABWDY010021154">
    <property type="protein sequence ID" value="KAF5192603.1"/>
    <property type="molecule type" value="Genomic_DNA"/>
</dbReference>